<evidence type="ECO:0000313" key="2">
    <source>
        <dbReference type="Proteomes" id="UP000217790"/>
    </source>
</evidence>
<dbReference type="EMBL" id="KZ293658">
    <property type="protein sequence ID" value="PBK92664.1"/>
    <property type="molecule type" value="Genomic_DNA"/>
</dbReference>
<reference evidence="2" key="1">
    <citation type="journal article" date="2017" name="Nat. Ecol. Evol.">
        <title>Genome expansion and lineage-specific genetic innovations in the forest pathogenic fungi Armillaria.</title>
        <authorList>
            <person name="Sipos G."/>
            <person name="Prasanna A.N."/>
            <person name="Walter M.C."/>
            <person name="O'Connor E."/>
            <person name="Balint B."/>
            <person name="Krizsan K."/>
            <person name="Kiss B."/>
            <person name="Hess J."/>
            <person name="Varga T."/>
            <person name="Slot J."/>
            <person name="Riley R."/>
            <person name="Boka B."/>
            <person name="Rigling D."/>
            <person name="Barry K."/>
            <person name="Lee J."/>
            <person name="Mihaltcheva S."/>
            <person name="LaButti K."/>
            <person name="Lipzen A."/>
            <person name="Waldron R."/>
            <person name="Moloney N.M."/>
            <person name="Sperisen C."/>
            <person name="Kredics L."/>
            <person name="Vagvoelgyi C."/>
            <person name="Patrignani A."/>
            <person name="Fitzpatrick D."/>
            <person name="Nagy I."/>
            <person name="Doyle S."/>
            <person name="Anderson J.B."/>
            <person name="Grigoriev I.V."/>
            <person name="Gueldener U."/>
            <person name="Muensterkoetter M."/>
            <person name="Nagy L.G."/>
        </authorList>
    </citation>
    <scope>NUCLEOTIDE SEQUENCE [LARGE SCALE GENOMIC DNA]</scope>
    <source>
        <strain evidence="2">Ar21-2</strain>
    </source>
</reference>
<accession>A0A2H3DFT2</accession>
<organism evidence="1 2">
    <name type="scientific">Armillaria gallica</name>
    <name type="common">Bulbous honey fungus</name>
    <name type="synonym">Armillaria bulbosa</name>
    <dbReference type="NCBI Taxonomy" id="47427"/>
    <lineage>
        <taxon>Eukaryota</taxon>
        <taxon>Fungi</taxon>
        <taxon>Dikarya</taxon>
        <taxon>Basidiomycota</taxon>
        <taxon>Agaricomycotina</taxon>
        <taxon>Agaricomycetes</taxon>
        <taxon>Agaricomycetidae</taxon>
        <taxon>Agaricales</taxon>
        <taxon>Marasmiineae</taxon>
        <taxon>Physalacriaceae</taxon>
        <taxon>Armillaria</taxon>
    </lineage>
</organism>
<proteinExistence type="predicted"/>
<dbReference type="InParanoid" id="A0A2H3DFT2"/>
<dbReference type="Proteomes" id="UP000217790">
    <property type="component" value="Unassembled WGS sequence"/>
</dbReference>
<keyword evidence="2" id="KW-1185">Reference proteome</keyword>
<sequence>MDIEYDSEQKSPFVPGNVFLRSRLFFPMDWAVVGKIPFELTKWAVQWNVDNEYSSASSPMHSGLFTIHHLPVLRDHCLFITPLILWNLDSEDRAKLQRMMYSTFAQASRLPLSSSQNLRGTDRRMHNMEYVGVCLYVCYSLRIKPCCDPFHLSDTFMADSEHTSALSLTIHEPRLDSQSGEISALDIHWFCDSNESNLSNEISVEEVEALFGIKVTCSPEVWVYSLPKKPFSTIVDINTMCGFDPALEGADICEYFDLPRMEIVEDPVLTYVPRK</sequence>
<dbReference type="AlphaFoldDB" id="A0A2H3DFT2"/>
<evidence type="ECO:0000313" key="1">
    <source>
        <dbReference type="EMBL" id="PBK92664.1"/>
    </source>
</evidence>
<gene>
    <name evidence="1" type="ORF">ARMGADRAFT_169084</name>
</gene>
<protein>
    <submittedName>
        <fullName evidence="1">Uncharacterized protein</fullName>
    </submittedName>
</protein>
<dbReference type="OrthoDB" id="10370193at2759"/>
<name>A0A2H3DFT2_ARMGA</name>